<dbReference type="AlphaFoldDB" id="A0A099ZW14"/>
<evidence type="ECO:0008006" key="3">
    <source>
        <dbReference type="Google" id="ProtNLM"/>
    </source>
</evidence>
<keyword evidence="2" id="KW-1185">Reference proteome</keyword>
<sequence length="55" mass="6437">NGFKLEEGGFRLNIRKKFFTLRVVRHWNRLPREVVEAPSLEVFKARLDVALGNLV</sequence>
<protein>
    <recommendedName>
        <fullName evidence="3">Nidogen G2 beta-barrel domain-containing protein</fullName>
    </recommendedName>
</protein>
<organism evidence="1 2">
    <name type="scientific">Charadrius vociferus</name>
    <name type="common">Killdeer</name>
    <name type="synonym">Aegialitis vocifera</name>
    <dbReference type="NCBI Taxonomy" id="50402"/>
    <lineage>
        <taxon>Eukaryota</taxon>
        <taxon>Metazoa</taxon>
        <taxon>Chordata</taxon>
        <taxon>Craniata</taxon>
        <taxon>Vertebrata</taxon>
        <taxon>Euteleostomi</taxon>
        <taxon>Archelosauria</taxon>
        <taxon>Archosauria</taxon>
        <taxon>Dinosauria</taxon>
        <taxon>Saurischia</taxon>
        <taxon>Theropoda</taxon>
        <taxon>Coelurosauria</taxon>
        <taxon>Aves</taxon>
        <taxon>Neognathae</taxon>
        <taxon>Neoaves</taxon>
        <taxon>Charadriiformes</taxon>
        <taxon>Charadriidae</taxon>
        <taxon>Charadrius</taxon>
    </lineage>
</organism>
<reference evidence="2" key="1">
    <citation type="journal article" date="2014" name="Science">
        <title>Comparative genomics reveals insights into avian genome evolution and adaptation.</title>
        <authorList>
            <consortium name="Avian Genome Consortium"/>
            <person name="Zhang G."/>
            <person name="Li C."/>
            <person name="Li Q."/>
            <person name="Li B."/>
            <person name="Larkin D.M."/>
            <person name="Lee C."/>
            <person name="Storz J.F."/>
            <person name="Antunes A."/>
            <person name="Greenwold M.J."/>
            <person name="Meredith R.W."/>
            <person name="Odeen A."/>
            <person name="Cui J."/>
            <person name="Zhou Q."/>
            <person name="Xu L."/>
            <person name="Pan H."/>
            <person name="Wang Z."/>
            <person name="Jin L."/>
            <person name="Zhang P."/>
            <person name="Hu H."/>
            <person name="Yang W."/>
            <person name="Hu J."/>
            <person name="Xiao J."/>
            <person name="Yang Z."/>
            <person name="Liu Y."/>
            <person name="Xie Q."/>
            <person name="Yu H."/>
            <person name="Lian J."/>
            <person name="Wen P."/>
            <person name="Zhang F."/>
            <person name="Li H."/>
            <person name="Zeng Y."/>
            <person name="Xiong Z."/>
            <person name="Liu S."/>
            <person name="Zhou L."/>
            <person name="Huang Z."/>
            <person name="An N."/>
            <person name="Wang J."/>
            <person name="Zheng Q."/>
            <person name="Xiong Y."/>
            <person name="Wang G."/>
            <person name="Wang B."/>
            <person name="Wang J."/>
            <person name="Fan Y."/>
            <person name="da Fonseca R.R."/>
            <person name="Alfaro-Nunez A."/>
            <person name="Schubert M."/>
            <person name="Orlando L."/>
            <person name="Mourier T."/>
            <person name="Howard J.T."/>
            <person name="Ganapathy G."/>
            <person name="Pfenning A."/>
            <person name="Whitney O."/>
            <person name="Rivas M.V."/>
            <person name="Hara E."/>
            <person name="Smith J."/>
            <person name="Farre M."/>
            <person name="Narayan J."/>
            <person name="Slavov G."/>
            <person name="Romanov M.N."/>
            <person name="Borges R."/>
            <person name="Machado J.P."/>
            <person name="Khan I."/>
            <person name="Springer M.S."/>
            <person name="Gatesy J."/>
            <person name="Hoffmann F.G."/>
            <person name="Opazo J.C."/>
            <person name="Hastad O."/>
            <person name="Sawyer R.H."/>
            <person name="Kim H."/>
            <person name="Kim K.W."/>
            <person name="Kim H.J."/>
            <person name="Cho S."/>
            <person name="Li N."/>
            <person name="Huang Y."/>
            <person name="Bruford M.W."/>
            <person name="Zhan X."/>
            <person name="Dixon A."/>
            <person name="Bertelsen M.F."/>
            <person name="Derryberry E."/>
            <person name="Warren W."/>
            <person name="Wilson R.K."/>
            <person name="Li S."/>
            <person name="Ray D.A."/>
            <person name="Green R.E."/>
            <person name="O'Brien S.J."/>
            <person name="Griffin D."/>
            <person name="Johnson W.E."/>
            <person name="Haussler D."/>
            <person name="Ryder O.A."/>
            <person name="Willerslev E."/>
            <person name="Graves G.R."/>
            <person name="Alstrom P."/>
            <person name="Fjeldsa J."/>
            <person name="Mindell D.P."/>
            <person name="Edwards S.V."/>
            <person name="Braun E.L."/>
            <person name="Rahbek C."/>
            <person name="Burt D.W."/>
            <person name="Houde P."/>
            <person name="Zhang Y."/>
            <person name="Yang H."/>
            <person name="Wang J."/>
            <person name="Jarvis E.D."/>
            <person name="Gilbert M.T."/>
            <person name="Wang J."/>
        </authorList>
    </citation>
    <scope>NUCLEOTIDE SEQUENCE [LARGE SCALE GENOMIC DNA]</scope>
</reference>
<feature type="non-terminal residue" evidence="1">
    <location>
        <position position="55"/>
    </location>
</feature>
<dbReference type="EMBL" id="KL869911">
    <property type="protein sequence ID" value="KGL86459.1"/>
    <property type="molecule type" value="Genomic_DNA"/>
</dbReference>
<accession>A0A099ZW14</accession>
<proteinExistence type="predicted"/>
<evidence type="ECO:0000313" key="1">
    <source>
        <dbReference type="EMBL" id="KGL86459.1"/>
    </source>
</evidence>
<evidence type="ECO:0000313" key="2">
    <source>
        <dbReference type="Proteomes" id="UP000053858"/>
    </source>
</evidence>
<feature type="non-terminal residue" evidence="1">
    <location>
        <position position="1"/>
    </location>
</feature>
<name>A0A099ZW14_CHAVO</name>
<gene>
    <name evidence="1" type="ORF">N301_05350</name>
</gene>
<dbReference type="Proteomes" id="UP000053858">
    <property type="component" value="Unassembled WGS sequence"/>
</dbReference>